<gene>
    <name evidence="3" type="ORF">GS660_01430</name>
</gene>
<accession>A0A6L8VBU5</accession>
<name>A0A6L8VBU5_9RHOB</name>
<dbReference type="PROSITE" id="PS50943">
    <property type="entry name" value="HTH_CROC1"/>
    <property type="match status" value="1"/>
</dbReference>
<protein>
    <submittedName>
        <fullName evidence="3">Cupin domain-containing protein</fullName>
    </submittedName>
</protein>
<dbReference type="InterPro" id="IPR010982">
    <property type="entry name" value="Lambda_DNA-bd_dom_sf"/>
</dbReference>
<dbReference type="GO" id="GO:0003677">
    <property type="term" value="F:DNA binding"/>
    <property type="evidence" value="ECO:0007669"/>
    <property type="project" value="UniProtKB-KW"/>
</dbReference>
<proteinExistence type="predicted"/>
<evidence type="ECO:0000313" key="4">
    <source>
        <dbReference type="Proteomes" id="UP000477083"/>
    </source>
</evidence>
<evidence type="ECO:0000313" key="3">
    <source>
        <dbReference type="EMBL" id="MZQ87755.1"/>
    </source>
</evidence>
<dbReference type="OrthoDB" id="9814751at2"/>
<sequence>MSKKTGGVSFTLGPRIRKRRQMMSMTLQALSNACGVSVGYLSQVERDNAVPTLGTLAEIAAALNVSIDHFIATPRQSDAVTRASQRPRFSVAGNSVIYEKLGADFPGHELTSFVLNVPPQYSTETVQHSGEEIIFVLEGEILQIVDGQSFLLHTGDSMHYLGLQPHSYSNPGDTPARLLWMGKMLHPVTHSAHPLQAFPDAQGEADAKSTVAPLGVASIPAG</sequence>
<reference evidence="3 4" key="1">
    <citation type="submission" date="2020-01" db="EMBL/GenBank/DDBJ databases">
        <title>Frigidibacter albus SP32T (=CGMCC 1.13995T).</title>
        <authorList>
            <person name="Liao X."/>
        </authorList>
    </citation>
    <scope>NUCLEOTIDE SEQUENCE [LARGE SCALE GENOMIC DNA]</scope>
    <source>
        <strain evidence="3 4">SP32</strain>
    </source>
</reference>
<evidence type="ECO:0000259" key="2">
    <source>
        <dbReference type="PROSITE" id="PS50943"/>
    </source>
</evidence>
<dbReference type="Gene3D" id="2.60.120.10">
    <property type="entry name" value="Jelly Rolls"/>
    <property type="match status" value="1"/>
</dbReference>
<dbReference type="InterPro" id="IPR011051">
    <property type="entry name" value="RmlC_Cupin_sf"/>
</dbReference>
<dbReference type="InterPro" id="IPR001387">
    <property type="entry name" value="Cro/C1-type_HTH"/>
</dbReference>
<dbReference type="Gene3D" id="1.10.260.40">
    <property type="entry name" value="lambda repressor-like DNA-binding domains"/>
    <property type="match status" value="1"/>
</dbReference>
<dbReference type="PANTHER" id="PTHR46797">
    <property type="entry name" value="HTH-TYPE TRANSCRIPTIONAL REGULATOR"/>
    <property type="match status" value="1"/>
</dbReference>
<dbReference type="SMART" id="SM00530">
    <property type="entry name" value="HTH_XRE"/>
    <property type="match status" value="1"/>
</dbReference>
<dbReference type="SUPFAM" id="SSF47413">
    <property type="entry name" value="lambda repressor-like DNA-binding domains"/>
    <property type="match status" value="1"/>
</dbReference>
<keyword evidence="4" id="KW-1185">Reference proteome</keyword>
<dbReference type="PANTHER" id="PTHR46797:SF1">
    <property type="entry name" value="METHYLPHOSPHONATE SYNTHASE"/>
    <property type="match status" value="1"/>
</dbReference>
<feature type="domain" description="HTH cro/C1-type" evidence="2">
    <location>
        <begin position="16"/>
        <end position="70"/>
    </location>
</feature>
<dbReference type="Proteomes" id="UP000477083">
    <property type="component" value="Unassembled WGS sequence"/>
</dbReference>
<comment type="caution">
    <text evidence="3">The sequence shown here is derived from an EMBL/GenBank/DDBJ whole genome shotgun (WGS) entry which is preliminary data.</text>
</comment>
<dbReference type="SUPFAM" id="SSF51182">
    <property type="entry name" value="RmlC-like cupins"/>
    <property type="match status" value="1"/>
</dbReference>
<dbReference type="CDD" id="cd02209">
    <property type="entry name" value="cupin_XRE_C"/>
    <property type="match status" value="1"/>
</dbReference>
<dbReference type="GO" id="GO:0003700">
    <property type="term" value="F:DNA-binding transcription factor activity"/>
    <property type="evidence" value="ECO:0007669"/>
    <property type="project" value="TreeGrafter"/>
</dbReference>
<dbReference type="InterPro" id="IPR013096">
    <property type="entry name" value="Cupin_2"/>
</dbReference>
<dbReference type="InterPro" id="IPR050807">
    <property type="entry name" value="TransReg_Diox_bact_type"/>
</dbReference>
<dbReference type="GO" id="GO:0005829">
    <property type="term" value="C:cytosol"/>
    <property type="evidence" value="ECO:0007669"/>
    <property type="project" value="TreeGrafter"/>
</dbReference>
<dbReference type="RefSeq" id="WP_161342648.1">
    <property type="nucleotide sequence ID" value="NZ_BMGW01000001.1"/>
</dbReference>
<evidence type="ECO:0000256" key="1">
    <source>
        <dbReference type="ARBA" id="ARBA00023125"/>
    </source>
</evidence>
<dbReference type="Pfam" id="PF01381">
    <property type="entry name" value="HTH_3"/>
    <property type="match status" value="1"/>
</dbReference>
<dbReference type="CDD" id="cd00093">
    <property type="entry name" value="HTH_XRE"/>
    <property type="match status" value="1"/>
</dbReference>
<dbReference type="AlphaFoldDB" id="A0A6L8VBU5"/>
<dbReference type="InterPro" id="IPR014710">
    <property type="entry name" value="RmlC-like_jellyroll"/>
</dbReference>
<dbReference type="EMBL" id="WWNR01000001">
    <property type="protein sequence ID" value="MZQ87755.1"/>
    <property type="molecule type" value="Genomic_DNA"/>
</dbReference>
<organism evidence="3 4">
    <name type="scientific">Frigidibacter albus</name>
    <dbReference type="NCBI Taxonomy" id="1465486"/>
    <lineage>
        <taxon>Bacteria</taxon>
        <taxon>Pseudomonadati</taxon>
        <taxon>Pseudomonadota</taxon>
        <taxon>Alphaproteobacteria</taxon>
        <taxon>Rhodobacterales</taxon>
        <taxon>Paracoccaceae</taxon>
        <taxon>Frigidibacter</taxon>
    </lineage>
</organism>
<keyword evidence="1" id="KW-0238">DNA-binding</keyword>
<dbReference type="Pfam" id="PF07883">
    <property type="entry name" value="Cupin_2"/>
    <property type="match status" value="1"/>
</dbReference>